<protein>
    <recommendedName>
        <fullName evidence="1">Rhamnogalacturonan lyase domain-containing protein</fullName>
    </recommendedName>
</protein>
<reference evidence="2" key="1">
    <citation type="submission" date="2018-05" db="EMBL/GenBank/DDBJ databases">
        <authorList>
            <person name="Lanie J.A."/>
            <person name="Ng W.-L."/>
            <person name="Kazmierczak K.M."/>
            <person name="Andrzejewski T.M."/>
            <person name="Davidsen T.M."/>
            <person name="Wayne K.J."/>
            <person name="Tettelin H."/>
            <person name="Glass J.I."/>
            <person name="Rusch D."/>
            <person name="Podicherti R."/>
            <person name="Tsui H.-C.T."/>
            <person name="Winkler M.E."/>
        </authorList>
    </citation>
    <scope>NUCLEOTIDE SEQUENCE</scope>
</reference>
<gene>
    <name evidence="2" type="ORF">METZ01_LOCUS340642</name>
</gene>
<dbReference type="InterPro" id="IPR029413">
    <property type="entry name" value="RG-lyase_II"/>
</dbReference>
<proteinExistence type="predicted"/>
<organism evidence="2">
    <name type="scientific">marine metagenome</name>
    <dbReference type="NCBI Taxonomy" id="408172"/>
    <lineage>
        <taxon>unclassified sequences</taxon>
        <taxon>metagenomes</taxon>
        <taxon>ecological metagenomes</taxon>
    </lineage>
</organism>
<dbReference type="AlphaFoldDB" id="A0A382QSA9"/>
<feature type="domain" description="Rhamnogalacturonan lyase" evidence="1">
    <location>
        <begin position="176"/>
        <end position="223"/>
    </location>
</feature>
<dbReference type="InterPro" id="IPR008972">
    <property type="entry name" value="Cupredoxin"/>
</dbReference>
<sequence>MRERYSMMISIVILISSVIAGTITGQINYQGKLPKKKSIKMEADPICGSYHEDDIFRESFIVDENNNLGNVMVWLERVNYDNSIPKDTIELDQIGCMYKPHVMGIMKGQALLIKNSDPTLHNIHSYSNNNHSFNFAMPKVVKEKVVSFDQSEDPFYIKCDVHPWMKSWLAVFDHPFFAVTDKHGNYSIENVPKGEYTVLAFQEKFKMDGILRNQISVSENGSIDSDFTFIRKQKKK</sequence>
<dbReference type="Gene3D" id="2.60.40.420">
    <property type="entry name" value="Cupredoxins - blue copper proteins"/>
    <property type="match status" value="1"/>
</dbReference>
<dbReference type="InterPro" id="IPR013784">
    <property type="entry name" value="Carb-bd-like_fold"/>
</dbReference>
<dbReference type="Gene3D" id="2.60.40.1120">
    <property type="entry name" value="Carboxypeptidase-like, regulatory domain"/>
    <property type="match status" value="1"/>
</dbReference>
<dbReference type="EMBL" id="UINC01116210">
    <property type="protein sequence ID" value="SVC87788.1"/>
    <property type="molecule type" value="Genomic_DNA"/>
</dbReference>
<name>A0A382QSA9_9ZZZZ</name>
<dbReference type="GO" id="GO:0030246">
    <property type="term" value="F:carbohydrate binding"/>
    <property type="evidence" value="ECO:0007669"/>
    <property type="project" value="InterPro"/>
</dbReference>
<dbReference type="Pfam" id="PF14686">
    <property type="entry name" value="fn3_3"/>
    <property type="match status" value="1"/>
</dbReference>
<dbReference type="SUPFAM" id="SSF49503">
    <property type="entry name" value="Cupredoxins"/>
    <property type="match status" value="1"/>
</dbReference>
<evidence type="ECO:0000313" key="2">
    <source>
        <dbReference type="EMBL" id="SVC87788.1"/>
    </source>
</evidence>
<accession>A0A382QSA9</accession>
<dbReference type="SUPFAM" id="SSF49452">
    <property type="entry name" value="Starch-binding domain-like"/>
    <property type="match status" value="1"/>
</dbReference>
<evidence type="ECO:0000259" key="1">
    <source>
        <dbReference type="Pfam" id="PF14686"/>
    </source>
</evidence>